<evidence type="ECO:0000313" key="2">
    <source>
        <dbReference type="Proteomes" id="UP000094342"/>
    </source>
</evidence>
<dbReference type="RefSeq" id="WP_069458174.1">
    <property type="nucleotide sequence ID" value="NZ_CP034909.1"/>
</dbReference>
<dbReference type="STRING" id="1752398.A8M32_09670"/>
<reference evidence="2" key="1">
    <citation type="submission" date="2016-05" db="EMBL/GenBank/DDBJ databases">
        <authorList>
            <person name="Li Y."/>
        </authorList>
    </citation>
    <scope>NUCLEOTIDE SEQUENCE [LARGE SCALE GENOMIC DNA]</scope>
    <source>
        <strain evidence="2">YIC4027</strain>
    </source>
</reference>
<sequence length="96" mass="10852">MSVLCGDFIPLSIENESQKSRELRILPRKSQFDAPFASQKSKKMQHSLANSSFCPRKWRVCLKDAGKQPFLIADLYTNFTCLKDRSGGKMPAPDLT</sequence>
<gene>
    <name evidence="1" type="ORF">A8M32_09670</name>
</gene>
<keyword evidence="2" id="KW-1185">Reference proteome</keyword>
<name>A0A1E3VDN7_9HYPH</name>
<evidence type="ECO:0000313" key="1">
    <source>
        <dbReference type="EMBL" id="ODR91698.1"/>
    </source>
</evidence>
<dbReference type="EMBL" id="LYBW01000055">
    <property type="protein sequence ID" value="ODR91698.1"/>
    <property type="molecule type" value="Genomic_DNA"/>
</dbReference>
<comment type="caution">
    <text evidence="1">The sequence shown here is derived from an EMBL/GenBank/DDBJ whole genome shotgun (WGS) entry which is preliminary data.</text>
</comment>
<proteinExistence type="predicted"/>
<organism evidence="1 2">
    <name type="scientific">Sinorhizobium alkalisoli</name>
    <dbReference type="NCBI Taxonomy" id="1752398"/>
    <lineage>
        <taxon>Bacteria</taxon>
        <taxon>Pseudomonadati</taxon>
        <taxon>Pseudomonadota</taxon>
        <taxon>Alphaproteobacteria</taxon>
        <taxon>Hyphomicrobiales</taxon>
        <taxon>Rhizobiaceae</taxon>
        <taxon>Sinorhizobium/Ensifer group</taxon>
        <taxon>Sinorhizobium</taxon>
    </lineage>
</organism>
<dbReference type="Proteomes" id="UP000094342">
    <property type="component" value="Unassembled WGS sequence"/>
</dbReference>
<protein>
    <submittedName>
        <fullName evidence="1">Uncharacterized protein</fullName>
    </submittedName>
</protein>
<dbReference type="AlphaFoldDB" id="A0A1E3VDN7"/>
<accession>A0A1E3VDN7</accession>